<feature type="transmembrane region" description="Helical" evidence="1">
    <location>
        <begin position="24"/>
        <end position="46"/>
    </location>
</feature>
<dbReference type="EMBL" id="LR796624">
    <property type="protein sequence ID" value="CAB4154804.1"/>
    <property type="molecule type" value="Genomic_DNA"/>
</dbReference>
<keyword evidence="1" id="KW-0472">Membrane</keyword>
<name>A0A6J5NHC3_9CAUD</name>
<keyword evidence="1" id="KW-0812">Transmembrane</keyword>
<evidence type="ECO:0000313" key="2">
    <source>
        <dbReference type="EMBL" id="CAB4154804.1"/>
    </source>
</evidence>
<keyword evidence="1" id="KW-1133">Transmembrane helix</keyword>
<protein>
    <submittedName>
        <fullName evidence="2">Uncharacterized protein</fullName>
    </submittedName>
</protein>
<proteinExistence type="predicted"/>
<accession>A0A6J5NHC3</accession>
<reference evidence="2" key="1">
    <citation type="submission" date="2020-04" db="EMBL/GenBank/DDBJ databases">
        <authorList>
            <person name="Chiriac C."/>
            <person name="Salcher M."/>
            <person name="Ghai R."/>
            <person name="Kavagutti S V."/>
        </authorList>
    </citation>
    <scope>NUCLEOTIDE SEQUENCE</scope>
</reference>
<sequence length="81" mass="9248">MWRLWAKSLGTKEGKHEKEADMVALVRTAILFSYIITNCFIVAGVIRHWDDDINNQSTCIQRSQVQLCSASPTNQFLVVHL</sequence>
<gene>
    <name evidence="2" type="ORF">UFOVP649_30</name>
</gene>
<evidence type="ECO:0000256" key="1">
    <source>
        <dbReference type="SAM" id="Phobius"/>
    </source>
</evidence>
<organism evidence="2">
    <name type="scientific">uncultured Caudovirales phage</name>
    <dbReference type="NCBI Taxonomy" id="2100421"/>
    <lineage>
        <taxon>Viruses</taxon>
        <taxon>Duplodnaviria</taxon>
        <taxon>Heunggongvirae</taxon>
        <taxon>Uroviricota</taxon>
        <taxon>Caudoviricetes</taxon>
        <taxon>Peduoviridae</taxon>
        <taxon>Maltschvirus</taxon>
        <taxon>Maltschvirus maltsch</taxon>
    </lineage>
</organism>